<keyword evidence="2" id="KW-0489">Methyltransferase</keyword>
<name>A0AAW1JXN4_POPJA</name>
<dbReference type="GO" id="GO:0032259">
    <property type="term" value="P:methylation"/>
    <property type="evidence" value="ECO:0007669"/>
    <property type="project" value="UniProtKB-KW"/>
</dbReference>
<protein>
    <submittedName>
        <fullName evidence="2">Methyltransferase (DUF5641)</fullName>
    </submittedName>
</protein>
<evidence type="ECO:0000259" key="1">
    <source>
        <dbReference type="Pfam" id="PF18701"/>
    </source>
</evidence>
<reference evidence="2 3" key="1">
    <citation type="journal article" date="2024" name="BMC Genomics">
        <title>De novo assembly and annotation of Popillia japonica's genome with initial clues to its potential as an invasive pest.</title>
        <authorList>
            <person name="Cucini C."/>
            <person name="Boschi S."/>
            <person name="Funari R."/>
            <person name="Cardaioli E."/>
            <person name="Iannotti N."/>
            <person name="Marturano G."/>
            <person name="Paoli F."/>
            <person name="Bruttini M."/>
            <person name="Carapelli A."/>
            <person name="Frati F."/>
            <person name="Nardi F."/>
        </authorList>
    </citation>
    <scope>NUCLEOTIDE SEQUENCE [LARGE SCALE GENOMIC DNA]</scope>
    <source>
        <strain evidence="2">DMR45628</strain>
    </source>
</reference>
<keyword evidence="2" id="KW-0808">Transferase</keyword>
<comment type="caution">
    <text evidence="2">The sequence shown here is derived from an EMBL/GenBank/DDBJ whole genome shotgun (WGS) entry which is preliminary data.</text>
</comment>
<keyword evidence="3" id="KW-1185">Reference proteome</keyword>
<accession>A0AAW1JXN4</accession>
<dbReference type="Proteomes" id="UP001458880">
    <property type="component" value="Unassembled WGS sequence"/>
</dbReference>
<dbReference type="AlphaFoldDB" id="A0AAW1JXN4"/>
<dbReference type="EMBL" id="JASPKY010000302">
    <property type="protein sequence ID" value="KAK9709778.1"/>
    <property type="molecule type" value="Genomic_DNA"/>
</dbReference>
<dbReference type="Pfam" id="PF18701">
    <property type="entry name" value="DUF5641"/>
    <property type="match status" value="1"/>
</dbReference>
<gene>
    <name evidence="2" type="ORF">QE152_g26397</name>
</gene>
<feature type="domain" description="DUF5641" evidence="1">
    <location>
        <begin position="33"/>
        <end position="96"/>
    </location>
</feature>
<proteinExistence type="predicted"/>
<sequence length="112" mass="12588">MSKVTGSISVEELHKANLCLMKLAQKESFGSNRNQQRLKWKNYSPELLKLGSLVVLKDENLPPLKWQLGRISELHPGTEGITRVASVRLPNGHVVKRCNLEGSQNFIQEPKA</sequence>
<organism evidence="2 3">
    <name type="scientific">Popillia japonica</name>
    <name type="common">Japanese beetle</name>
    <dbReference type="NCBI Taxonomy" id="7064"/>
    <lineage>
        <taxon>Eukaryota</taxon>
        <taxon>Metazoa</taxon>
        <taxon>Ecdysozoa</taxon>
        <taxon>Arthropoda</taxon>
        <taxon>Hexapoda</taxon>
        <taxon>Insecta</taxon>
        <taxon>Pterygota</taxon>
        <taxon>Neoptera</taxon>
        <taxon>Endopterygota</taxon>
        <taxon>Coleoptera</taxon>
        <taxon>Polyphaga</taxon>
        <taxon>Scarabaeiformia</taxon>
        <taxon>Scarabaeidae</taxon>
        <taxon>Rutelinae</taxon>
        <taxon>Popillia</taxon>
    </lineage>
</organism>
<evidence type="ECO:0000313" key="3">
    <source>
        <dbReference type="Proteomes" id="UP001458880"/>
    </source>
</evidence>
<dbReference type="GO" id="GO:0008168">
    <property type="term" value="F:methyltransferase activity"/>
    <property type="evidence" value="ECO:0007669"/>
    <property type="project" value="UniProtKB-KW"/>
</dbReference>
<evidence type="ECO:0000313" key="2">
    <source>
        <dbReference type="EMBL" id="KAK9709778.1"/>
    </source>
</evidence>
<dbReference type="InterPro" id="IPR040676">
    <property type="entry name" value="DUF5641"/>
</dbReference>